<gene>
    <name evidence="1" type="ORF">JYU34_006766</name>
</gene>
<organism evidence="1 2">
    <name type="scientific">Plutella xylostella</name>
    <name type="common">Diamondback moth</name>
    <name type="synonym">Plutella maculipennis</name>
    <dbReference type="NCBI Taxonomy" id="51655"/>
    <lineage>
        <taxon>Eukaryota</taxon>
        <taxon>Metazoa</taxon>
        <taxon>Ecdysozoa</taxon>
        <taxon>Arthropoda</taxon>
        <taxon>Hexapoda</taxon>
        <taxon>Insecta</taxon>
        <taxon>Pterygota</taxon>
        <taxon>Neoptera</taxon>
        <taxon>Endopterygota</taxon>
        <taxon>Lepidoptera</taxon>
        <taxon>Glossata</taxon>
        <taxon>Ditrysia</taxon>
        <taxon>Yponomeutoidea</taxon>
        <taxon>Plutellidae</taxon>
        <taxon>Plutella</taxon>
    </lineage>
</organism>
<accession>A0ABQ7QSR7</accession>
<sequence>MDVTVESGSEILRPRPCSMIVSPGVPPPRSIEPRHLLIANGNVSDEHALVSVWG</sequence>
<evidence type="ECO:0000313" key="1">
    <source>
        <dbReference type="EMBL" id="KAG7308105.1"/>
    </source>
</evidence>
<reference evidence="1 2" key="1">
    <citation type="submission" date="2021-06" db="EMBL/GenBank/DDBJ databases">
        <title>A haploid diamondback moth (Plutella xylostella L.) genome assembly resolves 31 chromosomes and identifies a diamide resistance mutation.</title>
        <authorList>
            <person name="Ward C.M."/>
            <person name="Perry K.D."/>
            <person name="Baker G."/>
            <person name="Powis K."/>
            <person name="Heckel D.G."/>
            <person name="Baxter S.W."/>
        </authorList>
    </citation>
    <scope>NUCLEOTIDE SEQUENCE [LARGE SCALE GENOMIC DNA]</scope>
    <source>
        <strain evidence="1 2">LV</strain>
        <tissue evidence="1">Single pupa</tissue>
    </source>
</reference>
<name>A0ABQ7QSR7_PLUXY</name>
<evidence type="ECO:0000313" key="2">
    <source>
        <dbReference type="Proteomes" id="UP000823941"/>
    </source>
</evidence>
<protein>
    <recommendedName>
        <fullName evidence="3">FHA domain-containing protein</fullName>
    </recommendedName>
</protein>
<comment type="caution">
    <text evidence="1">The sequence shown here is derived from an EMBL/GenBank/DDBJ whole genome shotgun (WGS) entry which is preliminary data.</text>
</comment>
<proteinExistence type="predicted"/>
<keyword evidence="2" id="KW-1185">Reference proteome</keyword>
<dbReference type="EMBL" id="JAHIBW010000009">
    <property type="protein sequence ID" value="KAG7308105.1"/>
    <property type="molecule type" value="Genomic_DNA"/>
</dbReference>
<evidence type="ECO:0008006" key="3">
    <source>
        <dbReference type="Google" id="ProtNLM"/>
    </source>
</evidence>
<dbReference type="Proteomes" id="UP000823941">
    <property type="component" value="Chromosome 9"/>
</dbReference>